<organism evidence="1 2">
    <name type="scientific">Ascaris lumbricoides</name>
    <name type="common">Giant roundworm</name>
    <dbReference type="NCBI Taxonomy" id="6252"/>
    <lineage>
        <taxon>Eukaryota</taxon>
        <taxon>Metazoa</taxon>
        <taxon>Ecdysozoa</taxon>
        <taxon>Nematoda</taxon>
        <taxon>Chromadorea</taxon>
        <taxon>Rhabditida</taxon>
        <taxon>Spirurina</taxon>
        <taxon>Ascaridomorpha</taxon>
        <taxon>Ascaridoidea</taxon>
        <taxon>Ascarididae</taxon>
        <taxon>Ascaris</taxon>
    </lineage>
</organism>
<protein>
    <submittedName>
        <fullName evidence="2">Uncharacterized protein</fullName>
    </submittedName>
</protein>
<proteinExistence type="predicted"/>
<dbReference type="Proteomes" id="UP000036681">
    <property type="component" value="Unplaced"/>
</dbReference>
<evidence type="ECO:0000313" key="1">
    <source>
        <dbReference type="Proteomes" id="UP000036681"/>
    </source>
</evidence>
<sequence length="88" mass="9715">MPNFSVRRSYGSQLFFSRSRHIAPSFHILLKSAIEPTSDMTGGDSFTSSPFFAHEFSACTTLPDCLATNALRALMNITTNKLDHDSTV</sequence>
<dbReference type="WBParaSite" id="ALUE_0001512601-mRNA-1">
    <property type="protein sequence ID" value="ALUE_0001512601-mRNA-1"/>
    <property type="gene ID" value="ALUE_0001512601"/>
</dbReference>
<name>A0A9J2PY70_ASCLU</name>
<accession>A0A9J2PY70</accession>
<evidence type="ECO:0000313" key="2">
    <source>
        <dbReference type="WBParaSite" id="ALUE_0001512601-mRNA-1"/>
    </source>
</evidence>
<keyword evidence="1" id="KW-1185">Reference proteome</keyword>
<dbReference type="AlphaFoldDB" id="A0A9J2PY70"/>
<reference evidence="2" key="1">
    <citation type="submission" date="2023-03" db="UniProtKB">
        <authorList>
            <consortium name="WormBaseParasite"/>
        </authorList>
    </citation>
    <scope>IDENTIFICATION</scope>
</reference>